<keyword evidence="3" id="KW-1185">Reference proteome</keyword>
<name>A0A058YZI3_FONAL</name>
<dbReference type="Proteomes" id="UP000030693">
    <property type="component" value="Unassembled WGS sequence"/>
</dbReference>
<evidence type="ECO:0000256" key="1">
    <source>
        <dbReference type="SAM" id="MobiDB-lite"/>
    </source>
</evidence>
<dbReference type="AlphaFoldDB" id="A0A058YZI3"/>
<feature type="region of interest" description="Disordered" evidence="1">
    <location>
        <begin position="1"/>
        <end position="45"/>
    </location>
</feature>
<reference evidence="2" key="1">
    <citation type="submission" date="2013-04" db="EMBL/GenBank/DDBJ databases">
        <title>The Genome Sequence of Fonticula alba ATCC 38817.</title>
        <authorList>
            <consortium name="The Broad Institute Genomics Platform"/>
            <person name="Russ C."/>
            <person name="Cuomo C."/>
            <person name="Burger G."/>
            <person name="Gray M.W."/>
            <person name="Holland P.W.H."/>
            <person name="King N."/>
            <person name="Lang F.B.F."/>
            <person name="Roger A.J."/>
            <person name="Ruiz-Trillo I."/>
            <person name="Brown M."/>
            <person name="Walker B."/>
            <person name="Young S."/>
            <person name="Zeng Q."/>
            <person name="Gargeya S."/>
            <person name="Fitzgerald M."/>
            <person name="Haas B."/>
            <person name="Abouelleil A."/>
            <person name="Allen A.W."/>
            <person name="Alvarado L."/>
            <person name="Arachchi H.M."/>
            <person name="Berlin A.M."/>
            <person name="Chapman S.B."/>
            <person name="Gainer-Dewar J."/>
            <person name="Goldberg J."/>
            <person name="Griggs A."/>
            <person name="Gujja S."/>
            <person name="Hansen M."/>
            <person name="Howarth C."/>
            <person name="Imamovic A."/>
            <person name="Ireland A."/>
            <person name="Larimer J."/>
            <person name="McCowan C."/>
            <person name="Murphy C."/>
            <person name="Pearson M."/>
            <person name="Poon T.W."/>
            <person name="Priest M."/>
            <person name="Roberts A."/>
            <person name="Saif S."/>
            <person name="Shea T."/>
            <person name="Sisk P."/>
            <person name="Sykes S."/>
            <person name="Wortman J."/>
            <person name="Nusbaum C."/>
            <person name="Birren B."/>
        </authorList>
    </citation>
    <scope>NUCLEOTIDE SEQUENCE [LARGE SCALE GENOMIC DNA]</scope>
    <source>
        <strain evidence="2">ATCC 38817</strain>
    </source>
</reference>
<dbReference type="GeneID" id="20530907"/>
<accession>A0A058YZI3</accession>
<feature type="non-terminal residue" evidence="2">
    <location>
        <position position="1"/>
    </location>
</feature>
<feature type="compositionally biased region" description="Basic residues" evidence="1">
    <location>
        <begin position="1"/>
        <end position="12"/>
    </location>
</feature>
<protein>
    <submittedName>
        <fullName evidence="2">Uncharacterized protein</fullName>
    </submittedName>
</protein>
<dbReference type="EMBL" id="KB932225">
    <property type="protein sequence ID" value="KCV67389.1"/>
    <property type="molecule type" value="Genomic_DNA"/>
</dbReference>
<dbReference type="RefSeq" id="XP_009498200.1">
    <property type="nucleotide sequence ID" value="XM_009499925.1"/>
</dbReference>
<gene>
    <name evidence="2" type="ORF">H696_06182</name>
</gene>
<sequence>LKLLRPGRHHIQRQALPNHPPASPVSASHPSQSGMEQAADHGSRSMLIREALARATRALLTFGPDCTVPHLPSPPQHSPLILEPACRPPCRVRLCKPCSRCENTSRTPGGETRPPVRPMVTLPPWAATA</sequence>
<evidence type="ECO:0000313" key="2">
    <source>
        <dbReference type="EMBL" id="KCV67389.1"/>
    </source>
</evidence>
<evidence type="ECO:0000313" key="3">
    <source>
        <dbReference type="Proteomes" id="UP000030693"/>
    </source>
</evidence>
<organism evidence="2">
    <name type="scientific">Fonticula alba</name>
    <name type="common">Slime mold</name>
    <dbReference type="NCBI Taxonomy" id="691883"/>
    <lineage>
        <taxon>Eukaryota</taxon>
        <taxon>Rotosphaerida</taxon>
        <taxon>Fonticulaceae</taxon>
        <taxon>Fonticula</taxon>
    </lineage>
</organism>
<feature type="compositionally biased region" description="Low complexity" evidence="1">
    <location>
        <begin position="24"/>
        <end position="33"/>
    </location>
</feature>
<proteinExistence type="predicted"/>